<accession>A0AA42BSQ7</accession>
<dbReference type="Proteomes" id="UP001156102">
    <property type="component" value="Unassembled WGS sequence"/>
</dbReference>
<proteinExistence type="predicted"/>
<dbReference type="Pfam" id="PF13062">
    <property type="entry name" value="DUF3924"/>
    <property type="match status" value="1"/>
</dbReference>
<reference evidence="1" key="1">
    <citation type="submission" date="2022-07" db="EMBL/GenBank/DDBJ databases">
        <authorList>
            <person name="Li W.-J."/>
            <person name="Deng Q.-Q."/>
        </authorList>
    </citation>
    <scope>NUCLEOTIDE SEQUENCE</scope>
    <source>
        <strain evidence="1">SYSU M60031</strain>
    </source>
</reference>
<dbReference type="RefSeq" id="WP_254758618.1">
    <property type="nucleotide sequence ID" value="NZ_JANCLT010000004.1"/>
</dbReference>
<name>A0AA42BSQ7_9BACI</name>
<gene>
    <name evidence="1" type="ORF">NK662_09125</name>
</gene>
<dbReference type="EMBL" id="JANCLT010000004">
    <property type="protein sequence ID" value="MCP8968698.1"/>
    <property type="molecule type" value="Genomic_DNA"/>
</dbReference>
<dbReference type="AlphaFoldDB" id="A0AA42BSQ7"/>
<evidence type="ECO:0000313" key="1">
    <source>
        <dbReference type="EMBL" id="MCP8968698.1"/>
    </source>
</evidence>
<organism evidence="1 2">
    <name type="scientific">Ectobacillus ponti</name>
    <dbReference type="NCBI Taxonomy" id="2961894"/>
    <lineage>
        <taxon>Bacteria</taxon>
        <taxon>Bacillati</taxon>
        <taxon>Bacillota</taxon>
        <taxon>Bacilli</taxon>
        <taxon>Bacillales</taxon>
        <taxon>Bacillaceae</taxon>
        <taxon>Ectobacillus</taxon>
    </lineage>
</organism>
<evidence type="ECO:0000313" key="2">
    <source>
        <dbReference type="Proteomes" id="UP001156102"/>
    </source>
</evidence>
<comment type="caution">
    <text evidence="1">The sequence shown here is derived from an EMBL/GenBank/DDBJ whole genome shotgun (WGS) entry which is preliminary data.</text>
</comment>
<keyword evidence="2" id="KW-1185">Reference proteome</keyword>
<protein>
    <submittedName>
        <fullName evidence="1">DUF3924 family protein</fullName>
    </submittedName>
</protein>
<sequence>METYILEVGLSKEARERLDMLLEKQRRQHSGTTESDVVESLIMRAFVQEITPFDAKQFRSVHHRSI</sequence>
<dbReference type="InterPro" id="IPR025038">
    <property type="entry name" value="DUF3924"/>
</dbReference>